<dbReference type="InterPro" id="IPR026906">
    <property type="entry name" value="LRR_5"/>
</dbReference>
<organism evidence="1 2">
    <name type="scientific">Thalassiosira oceanica</name>
    <name type="common">Marine diatom</name>
    <dbReference type="NCBI Taxonomy" id="159749"/>
    <lineage>
        <taxon>Eukaryota</taxon>
        <taxon>Sar</taxon>
        <taxon>Stramenopiles</taxon>
        <taxon>Ochrophyta</taxon>
        <taxon>Bacillariophyta</taxon>
        <taxon>Coscinodiscophyceae</taxon>
        <taxon>Thalassiosirophycidae</taxon>
        <taxon>Thalassiosirales</taxon>
        <taxon>Thalassiosiraceae</taxon>
        <taxon>Thalassiosira</taxon>
    </lineage>
</organism>
<accession>K0S0C8</accession>
<name>K0S0C8_THAOC</name>
<dbReference type="EMBL" id="AGNL01024319">
    <property type="protein sequence ID" value="EJK58740.1"/>
    <property type="molecule type" value="Genomic_DNA"/>
</dbReference>
<evidence type="ECO:0000313" key="1">
    <source>
        <dbReference type="EMBL" id="EJK58740.1"/>
    </source>
</evidence>
<dbReference type="AlphaFoldDB" id="K0S0C8"/>
<keyword evidence="2" id="KW-1185">Reference proteome</keyword>
<evidence type="ECO:0000313" key="2">
    <source>
        <dbReference type="Proteomes" id="UP000266841"/>
    </source>
</evidence>
<comment type="caution">
    <text evidence="1">The sequence shown here is derived from an EMBL/GenBank/DDBJ whole genome shotgun (WGS) entry which is preliminary data.</text>
</comment>
<gene>
    <name evidence="1" type="ORF">THAOC_21102</name>
</gene>
<dbReference type="Proteomes" id="UP000266841">
    <property type="component" value="Unassembled WGS sequence"/>
</dbReference>
<reference evidence="1 2" key="1">
    <citation type="journal article" date="2012" name="Genome Biol.">
        <title>Genome and low-iron response of an oceanic diatom adapted to chronic iron limitation.</title>
        <authorList>
            <person name="Lommer M."/>
            <person name="Specht M."/>
            <person name="Roy A.S."/>
            <person name="Kraemer L."/>
            <person name="Andreson R."/>
            <person name="Gutowska M.A."/>
            <person name="Wolf J."/>
            <person name="Bergner S.V."/>
            <person name="Schilhabel M.B."/>
            <person name="Klostermeier U.C."/>
            <person name="Beiko R.G."/>
            <person name="Rosenstiel P."/>
            <person name="Hippler M."/>
            <person name="Laroche J."/>
        </authorList>
    </citation>
    <scope>NUCLEOTIDE SEQUENCE [LARGE SCALE GENOMIC DNA]</scope>
    <source>
        <strain evidence="1 2">CCMP1005</strain>
    </source>
</reference>
<dbReference type="InterPro" id="IPR032675">
    <property type="entry name" value="LRR_dom_sf"/>
</dbReference>
<dbReference type="SUPFAM" id="SSF52058">
    <property type="entry name" value="L domain-like"/>
    <property type="match status" value="1"/>
</dbReference>
<dbReference type="OrthoDB" id="6363818at2759"/>
<proteinExistence type="predicted"/>
<dbReference type="PANTHER" id="PTHR45661">
    <property type="entry name" value="SURFACE ANTIGEN"/>
    <property type="match status" value="1"/>
</dbReference>
<dbReference type="InterPro" id="IPR053139">
    <property type="entry name" value="Surface_bspA-like"/>
</dbReference>
<dbReference type="Gene3D" id="3.80.10.10">
    <property type="entry name" value="Ribonuclease Inhibitor"/>
    <property type="match status" value="2"/>
</dbReference>
<protein>
    <submittedName>
        <fullName evidence="1">Uncharacterized protein</fullName>
    </submittedName>
</protein>
<dbReference type="Pfam" id="PF13306">
    <property type="entry name" value="LRR_5"/>
    <property type="match status" value="1"/>
</dbReference>
<dbReference type="PANTHER" id="PTHR45661:SF3">
    <property type="entry name" value="IG-LIKE DOMAIN-CONTAINING PROTEIN"/>
    <property type="match status" value="1"/>
</dbReference>
<sequence>MEEEVFTYTGRYPVTRNLTHVKFDQSVRVLKPDAFSNCRQLKKVDFNEGLLIIGSKAFAGCQSLESITFPSSLREIHELAFHNCKSLQKVQFNNGLREIGNRCFCYCSSLKGIKLPDTLTRLSGGAFFRCEGIEQVELSRSLHAIEEKAFGSCYSLRSIEIPPSIHTIADEAFTNCRKINTVHLSEGLIQVGSDAFLNCYALEHVRLPGTMKRLGTQAFYFCMRLRTVNLNEGLETIGYNCFNSCNSLLTINIPSTVVEMGARACGQCPLLRNVTISLDNEALSSLPLSTLFPRLRNASCSMSDLRHRFDGLRLHQLCYEYSSTAVDDMTPLRMALEKEHDPISVDCLLMTPLHVLVCGSEHNIDIYRIVLAIRPNFLIDEDAWGRAPLFYGIFNELPLSILEYLFETHQELWGELPFDFGKIATMFAAKVGSSFDFFKELIAIQQRYFRDRPIDWDRVVDDSIKLPRMPIEMLRHLIRVSASRDLEQFSASHKAIVDARIDEISAFNDTRLKTEKLKQIRGLVQYWILQKATTCVELAMWKCKLDELNPEELDRESCRVNCGAEIVMPLILRFFEFNR</sequence>